<evidence type="ECO:0000256" key="4">
    <source>
        <dbReference type="ARBA" id="ARBA00022825"/>
    </source>
</evidence>
<keyword evidence="2 5" id="KW-0645">Protease</keyword>
<evidence type="ECO:0000259" key="7">
    <source>
        <dbReference type="SMART" id="SM00635"/>
    </source>
</evidence>
<dbReference type="GO" id="GO:0004252">
    <property type="term" value="F:serine-type endopeptidase activity"/>
    <property type="evidence" value="ECO:0007669"/>
    <property type="project" value="UniProtKB-UniRule"/>
</dbReference>
<comment type="caution">
    <text evidence="8">The sequence shown here is derived from an EMBL/GenBank/DDBJ whole genome shotgun (WGS) entry which is preliminary data.</text>
</comment>
<dbReference type="PROSITE" id="PS51892">
    <property type="entry name" value="SUBTILASE"/>
    <property type="match status" value="1"/>
</dbReference>
<dbReference type="InterPro" id="IPR008964">
    <property type="entry name" value="Invasin/intimin_cell_adhesion"/>
</dbReference>
<evidence type="ECO:0000256" key="2">
    <source>
        <dbReference type="ARBA" id="ARBA00022670"/>
    </source>
</evidence>
<dbReference type="InterPro" id="IPR023827">
    <property type="entry name" value="Peptidase_S8_Asp-AS"/>
</dbReference>
<dbReference type="PANTHER" id="PTHR43399">
    <property type="entry name" value="SUBTILISIN-RELATED"/>
    <property type="match status" value="1"/>
</dbReference>
<dbReference type="PANTHER" id="PTHR43399:SF4">
    <property type="entry name" value="CELL WALL-ASSOCIATED PROTEASE"/>
    <property type="match status" value="1"/>
</dbReference>
<dbReference type="InterPro" id="IPR036852">
    <property type="entry name" value="Peptidase_S8/S53_dom_sf"/>
</dbReference>
<dbReference type="Pfam" id="PF00082">
    <property type="entry name" value="Peptidase_S8"/>
    <property type="match status" value="1"/>
</dbReference>
<feature type="compositionally biased region" description="Polar residues" evidence="6">
    <location>
        <begin position="748"/>
        <end position="757"/>
    </location>
</feature>
<dbReference type="Gene3D" id="2.60.40.1080">
    <property type="match status" value="1"/>
</dbReference>
<dbReference type="Gene3D" id="3.40.50.200">
    <property type="entry name" value="Peptidase S8/S53 domain"/>
    <property type="match status" value="1"/>
</dbReference>
<dbReference type="SMART" id="SM00635">
    <property type="entry name" value="BID_2"/>
    <property type="match status" value="1"/>
</dbReference>
<evidence type="ECO:0000256" key="5">
    <source>
        <dbReference type="PROSITE-ProRule" id="PRU01240"/>
    </source>
</evidence>
<dbReference type="PRINTS" id="PR00723">
    <property type="entry name" value="SUBTILISIN"/>
</dbReference>
<dbReference type="InterPro" id="IPR000209">
    <property type="entry name" value="Peptidase_S8/S53_dom"/>
</dbReference>
<comment type="similarity">
    <text evidence="1 5">Belongs to the peptidase S8 family.</text>
</comment>
<dbReference type="PROSITE" id="PS00136">
    <property type="entry name" value="SUBTILASE_ASP"/>
    <property type="match status" value="1"/>
</dbReference>
<gene>
    <name evidence="8" type="ORF">H0486_15655</name>
</gene>
<organism evidence="8 9">
    <name type="scientific">Variimorphobacter saccharofermentans</name>
    <dbReference type="NCBI Taxonomy" id="2755051"/>
    <lineage>
        <taxon>Bacteria</taxon>
        <taxon>Bacillati</taxon>
        <taxon>Bacillota</taxon>
        <taxon>Clostridia</taxon>
        <taxon>Lachnospirales</taxon>
        <taxon>Lachnospiraceae</taxon>
        <taxon>Variimorphobacter</taxon>
    </lineage>
</organism>
<dbReference type="GO" id="GO:0006508">
    <property type="term" value="P:proteolysis"/>
    <property type="evidence" value="ECO:0007669"/>
    <property type="project" value="UniProtKB-KW"/>
</dbReference>
<evidence type="ECO:0000256" key="6">
    <source>
        <dbReference type="SAM" id="MobiDB-lite"/>
    </source>
</evidence>
<feature type="active site" description="Charge relay system" evidence="5">
    <location>
        <position position="407"/>
    </location>
</feature>
<keyword evidence="9" id="KW-1185">Reference proteome</keyword>
<feature type="region of interest" description="Disordered" evidence="6">
    <location>
        <begin position="742"/>
        <end position="764"/>
    </location>
</feature>
<evidence type="ECO:0000313" key="8">
    <source>
        <dbReference type="EMBL" id="MBB2184316.1"/>
    </source>
</evidence>
<dbReference type="InterPro" id="IPR022398">
    <property type="entry name" value="Peptidase_S8_His-AS"/>
</dbReference>
<feature type="domain" description="BIG2" evidence="7">
    <location>
        <begin position="653"/>
        <end position="731"/>
    </location>
</feature>
<dbReference type="Pfam" id="PF02368">
    <property type="entry name" value="Big_2"/>
    <property type="match status" value="1"/>
</dbReference>
<proteinExistence type="inferred from homology"/>
<dbReference type="Proteomes" id="UP000574276">
    <property type="component" value="Unassembled WGS sequence"/>
</dbReference>
<dbReference type="InterPro" id="IPR015500">
    <property type="entry name" value="Peptidase_S8_subtilisin-rel"/>
</dbReference>
<dbReference type="InterPro" id="IPR003343">
    <property type="entry name" value="Big_2"/>
</dbReference>
<accession>A0A839K3W0</accession>
<reference evidence="8 9" key="1">
    <citation type="submission" date="2020-07" db="EMBL/GenBank/DDBJ databases">
        <title>Characterization and genome sequencing of isolate MD1, a novel member within the family Lachnospiraceae.</title>
        <authorList>
            <person name="Rettenmaier R."/>
            <person name="Di Bello L."/>
            <person name="Zinser C."/>
            <person name="Scheitz K."/>
            <person name="Liebl W."/>
            <person name="Zverlov V."/>
        </authorList>
    </citation>
    <scope>NUCLEOTIDE SEQUENCE [LARGE SCALE GENOMIC DNA]</scope>
    <source>
        <strain evidence="8 9">MD1</strain>
    </source>
</reference>
<dbReference type="CDD" id="cd07473">
    <property type="entry name" value="Peptidases_S8_Subtilisin_like"/>
    <property type="match status" value="1"/>
</dbReference>
<keyword evidence="3 5" id="KW-0378">Hydrolase</keyword>
<protein>
    <submittedName>
        <fullName evidence="8">S8 family serine peptidase</fullName>
    </submittedName>
</protein>
<dbReference type="SUPFAM" id="SSF52743">
    <property type="entry name" value="Subtilisin-like"/>
    <property type="match status" value="1"/>
</dbReference>
<evidence type="ECO:0000256" key="3">
    <source>
        <dbReference type="ARBA" id="ARBA00022801"/>
    </source>
</evidence>
<evidence type="ECO:0000256" key="1">
    <source>
        <dbReference type="ARBA" id="ARBA00011073"/>
    </source>
</evidence>
<feature type="active site" description="Charge relay system" evidence="5">
    <location>
        <position position="248"/>
    </location>
</feature>
<dbReference type="SUPFAM" id="SSF49373">
    <property type="entry name" value="Invasin/intimin cell-adhesion fragments"/>
    <property type="match status" value="1"/>
</dbReference>
<sequence>MRKKMRYRLKRNIIWILIIAASFIMLRSSDHNEKNIESHTTDEIIVLFEKAMIEENIHELLSPYKNEVVIERHIDDYALIKVYNSSIFTELMTYLNDQPEVQLAQENIRISTLGFTNDTYIDTQWAIDNTGSYTYITDTGERKKKSVEGIDLDVVEAWKLLKKSKKPKREVVVAIIDTGIDFTHPDLAENMWINRGEIDGDGIDNDHNGYIDDVYGWDFYNDDASVCHYKYSEKYDGYLADPMDNDNHGTHVAGIIAAVVDNDIGIAGVASNIDIKVMALKINGGDNGSGNMSSAIEAVKYATMMGADICNLSWGTTQKANALEKVMRESDMLFIAAAGNTGDNNNEIPIYPANFDMNNLISVTFINSSGELTGLSNYGSKTVDIAAPGQDIYSTIVGSYATMTGSSMATPHVSAIAAMLYACEENIYPSGVRKLMINSLKPLPKLDGEVKYAGIPSAYQVLSESGTLPRDEGSPVMSFTTQYSKDRMDVRINVEDAGGSGLRVVKWSYGEKNVEDFYRGTVGSGVEKSTISVAKAGVYTFYASDYAGNETVQTYLVDQDKTPPKIKASYTVAGNYKSRTVTVKVTDDQSGIKRVKYMSGTRKAEEFLPAGAGTLLVLKNGKASFQIKKDGTYTLFAIDNRGNMTTKLIKVETVKAYNLKLGRVSKSLKVGDLYQLRTYIKPTNTTDKITFASSNKKIATVDENGMVSALAPGKATITAKTSSGIKATCVITIEEIVKEAIKEEEQTDSQTNSSDDTVTPAPKE</sequence>
<evidence type="ECO:0000313" key="9">
    <source>
        <dbReference type="Proteomes" id="UP000574276"/>
    </source>
</evidence>
<dbReference type="InterPro" id="IPR034204">
    <property type="entry name" value="PfSUB1-like_cat_dom"/>
</dbReference>
<dbReference type="EMBL" id="JACEGA010000001">
    <property type="protein sequence ID" value="MBB2184316.1"/>
    <property type="molecule type" value="Genomic_DNA"/>
</dbReference>
<feature type="active site" description="Charge relay system" evidence="5">
    <location>
        <position position="177"/>
    </location>
</feature>
<dbReference type="RefSeq" id="WP_228353898.1">
    <property type="nucleotide sequence ID" value="NZ_JACEGA010000001.1"/>
</dbReference>
<name>A0A839K3W0_9FIRM</name>
<dbReference type="AlphaFoldDB" id="A0A839K3W0"/>
<dbReference type="InterPro" id="IPR051048">
    <property type="entry name" value="Peptidase_S8/S53_subtilisin"/>
</dbReference>
<dbReference type="PROSITE" id="PS00137">
    <property type="entry name" value="SUBTILASE_HIS"/>
    <property type="match status" value="1"/>
</dbReference>
<keyword evidence="4 5" id="KW-0720">Serine protease</keyword>